<accession>A0A9N9CGC6</accession>
<reference evidence="1" key="1">
    <citation type="submission" date="2021-06" db="EMBL/GenBank/DDBJ databases">
        <authorList>
            <person name="Kallberg Y."/>
            <person name="Tangrot J."/>
            <person name="Rosling A."/>
        </authorList>
    </citation>
    <scope>NUCLEOTIDE SEQUENCE</scope>
    <source>
        <strain evidence="1">AZ414A</strain>
    </source>
</reference>
<dbReference type="GO" id="GO:0003677">
    <property type="term" value="F:DNA binding"/>
    <property type="evidence" value="ECO:0007669"/>
    <property type="project" value="InterPro"/>
</dbReference>
<proteinExistence type="predicted"/>
<organism evidence="1 2">
    <name type="scientific">Diversispora eburnea</name>
    <dbReference type="NCBI Taxonomy" id="1213867"/>
    <lineage>
        <taxon>Eukaryota</taxon>
        <taxon>Fungi</taxon>
        <taxon>Fungi incertae sedis</taxon>
        <taxon>Mucoromycota</taxon>
        <taxon>Glomeromycotina</taxon>
        <taxon>Glomeromycetes</taxon>
        <taxon>Diversisporales</taxon>
        <taxon>Diversisporaceae</taxon>
        <taxon>Diversispora</taxon>
    </lineage>
</organism>
<dbReference type="SUPFAM" id="SSF50118">
    <property type="entry name" value="Cell growth inhibitor/plasmid maintenance toxic component"/>
    <property type="match status" value="1"/>
</dbReference>
<name>A0A9N9CGC6_9GLOM</name>
<dbReference type="Pfam" id="PF02452">
    <property type="entry name" value="PemK_toxin"/>
    <property type="match status" value="1"/>
</dbReference>
<dbReference type="Proteomes" id="UP000789706">
    <property type="component" value="Unassembled WGS sequence"/>
</dbReference>
<dbReference type="AlphaFoldDB" id="A0A9N9CGC6"/>
<evidence type="ECO:0000313" key="1">
    <source>
        <dbReference type="EMBL" id="CAG8602630.1"/>
    </source>
</evidence>
<protein>
    <submittedName>
        <fullName evidence="1">595_t:CDS:1</fullName>
    </submittedName>
</protein>
<sequence length="296" mass="33723">MTGRSVNIYLQEETYNQLRQVAGVRKISHFINEAVMEKLSKEQEKEQGDLQKKLIRGYQAMAKNKKLKKDLAVWDETLGDIISNDNQNIYDEEIIALPLTTEEVIPGEIQPFEIPIESNKETGLDENSRILTNRIHTFNKELRLIKRLGVLVGGLLLAIFRNKGQLILDNTPEFLDYCKKSNGLVFFGSIGSGKTAILAMLAHELPGENKYATFPYEINLLFKGNIVQDVRERQRFLMHFIALSRHQGTRLFVNAQRLGQVSIEQREVTTAICQVSLLQKTDEGIYVQCVIWEAAA</sequence>
<keyword evidence="2" id="KW-1185">Reference proteome</keyword>
<dbReference type="EMBL" id="CAJVPK010001935">
    <property type="protein sequence ID" value="CAG8602630.1"/>
    <property type="molecule type" value="Genomic_DNA"/>
</dbReference>
<gene>
    <name evidence="1" type="ORF">DEBURN_LOCUS9596</name>
</gene>
<dbReference type="OrthoDB" id="2403609at2759"/>
<dbReference type="InterPro" id="IPR011067">
    <property type="entry name" value="Plasmid_toxin/cell-grow_inhib"/>
</dbReference>
<evidence type="ECO:0000313" key="2">
    <source>
        <dbReference type="Proteomes" id="UP000789706"/>
    </source>
</evidence>
<comment type="caution">
    <text evidence="1">The sequence shown here is derived from an EMBL/GenBank/DDBJ whole genome shotgun (WGS) entry which is preliminary data.</text>
</comment>
<dbReference type="InterPro" id="IPR027417">
    <property type="entry name" value="P-loop_NTPase"/>
</dbReference>
<dbReference type="Gene3D" id="1.10.1220.10">
    <property type="entry name" value="Met repressor-like"/>
    <property type="match status" value="1"/>
</dbReference>
<dbReference type="Gene3D" id="2.30.30.110">
    <property type="match status" value="1"/>
</dbReference>
<dbReference type="GO" id="GO:0006355">
    <property type="term" value="P:regulation of DNA-templated transcription"/>
    <property type="evidence" value="ECO:0007669"/>
    <property type="project" value="InterPro"/>
</dbReference>
<dbReference type="SUPFAM" id="SSF52540">
    <property type="entry name" value="P-loop containing nucleoside triphosphate hydrolases"/>
    <property type="match status" value="1"/>
</dbReference>
<dbReference type="InterPro" id="IPR013321">
    <property type="entry name" value="Arc_rbn_hlx_hlx"/>
</dbReference>
<dbReference type="InterPro" id="IPR003477">
    <property type="entry name" value="PemK-like"/>
</dbReference>